<organism evidence="2 3">
    <name type="scientific">Synaphobranchus kaupii</name>
    <name type="common">Kaup's arrowtooth eel</name>
    <dbReference type="NCBI Taxonomy" id="118154"/>
    <lineage>
        <taxon>Eukaryota</taxon>
        <taxon>Metazoa</taxon>
        <taxon>Chordata</taxon>
        <taxon>Craniata</taxon>
        <taxon>Vertebrata</taxon>
        <taxon>Euteleostomi</taxon>
        <taxon>Actinopterygii</taxon>
        <taxon>Neopterygii</taxon>
        <taxon>Teleostei</taxon>
        <taxon>Anguilliformes</taxon>
        <taxon>Synaphobranchidae</taxon>
        <taxon>Synaphobranchus</taxon>
    </lineage>
</organism>
<dbReference type="PANTHER" id="PTHR21678:SF6">
    <property type="entry name" value="R3H AND COILED-COIL DOMAIN-CONTAINING PROTEIN 1"/>
    <property type="match status" value="1"/>
</dbReference>
<dbReference type="PANTHER" id="PTHR21678">
    <property type="entry name" value="GROWTH INHIBITION AND DIFFERENTIATION RELATED PROTEIN 88"/>
    <property type="match status" value="1"/>
</dbReference>
<dbReference type="InterPro" id="IPR012677">
    <property type="entry name" value="Nucleotide-bd_a/b_plait_sf"/>
</dbReference>
<dbReference type="AlphaFoldDB" id="A0A9Q1GAN2"/>
<sequence length="345" mass="38455">MFPPLPSRLCDLIEKTIENYPSLCTFSVGEGRSRRMAVCHSHLRMPAQDDSDKGGTTYEQPLELVTGMQYRNAKHNSMPRTEEMNSRGNRKPDKAIYMPRAMRERDSATQAASSMSVSEESCSDTTEESLTANQDELSDSSDQVTREHEAFVHFNSSGLGPWPPSWDQPVSYFAAMSWDYVPGDACKATVLPAPEPRIHGDYISEITTNLKEQDVVILSAQNDYSCYRNAWVDAEAFGHILEIYNISPMFTTEDLLDAFADFSAKGLKIHWVDNRHALAVFSCTVAALQALSLKHPLIRARKLSSGTTKSKAKALRLAELLRPVNEEPQTDPTVSKALGVHARHC</sequence>
<dbReference type="OrthoDB" id="5418203at2759"/>
<feature type="region of interest" description="Disordered" evidence="1">
    <location>
        <begin position="103"/>
        <end position="145"/>
    </location>
</feature>
<dbReference type="Gene3D" id="3.30.70.330">
    <property type="match status" value="1"/>
</dbReference>
<dbReference type="GO" id="GO:0003676">
    <property type="term" value="F:nucleic acid binding"/>
    <property type="evidence" value="ECO:0007669"/>
    <property type="project" value="InterPro"/>
</dbReference>
<evidence type="ECO:0000256" key="1">
    <source>
        <dbReference type="SAM" id="MobiDB-lite"/>
    </source>
</evidence>
<proteinExistence type="predicted"/>
<comment type="caution">
    <text evidence="2">The sequence shown here is derived from an EMBL/GenBank/DDBJ whole genome shotgun (WGS) entry which is preliminary data.</text>
</comment>
<dbReference type="InterPro" id="IPR039884">
    <property type="entry name" value="R3HC1/R3HCL"/>
</dbReference>
<evidence type="ECO:0000313" key="2">
    <source>
        <dbReference type="EMBL" id="KAJ8380043.1"/>
    </source>
</evidence>
<accession>A0A9Q1GAN2</accession>
<dbReference type="SUPFAM" id="SSF54928">
    <property type="entry name" value="RNA-binding domain, RBD"/>
    <property type="match status" value="1"/>
</dbReference>
<keyword evidence="3" id="KW-1185">Reference proteome</keyword>
<evidence type="ECO:0000313" key="3">
    <source>
        <dbReference type="Proteomes" id="UP001152622"/>
    </source>
</evidence>
<feature type="compositionally biased region" description="Polar residues" evidence="1">
    <location>
        <begin position="132"/>
        <end position="143"/>
    </location>
</feature>
<name>A0A9Q1GAN2_SYNKA</name>
<reference evidence="2" key="1">
    <citation type="journal article" date="2023" name="Science">
        <title>Genome structures resolve the early diversification of teleost fishes.</title>
        <authorList>
            <person name="Parey E."/>
            <person name="Louis A."/>
            <person name="Montfort J."/>
            <person name="Bouchez O."/>
            <person name="Roques C."/>
            <person name="Iampietro C."/>
            <person name="Lluch J."/>
            <person name="Castinel A."/>
            <person name="Donnadieu C."/>
            <person name="Desvignes T."/>
            <person name="Floi Bucao C."/>
            <person name="Jouanno E."/>
            <person name="Wen M."/>
            <person name="Mejri S."/>
            <person name="Dirks R."/>
            <person name="Jansen H."/>
            <person name="Henkel C."/>
            <person name="Chen W.J."/>
            <person name="Zahm M."/>
            <person name="Cabau C."/>
            <person name="Klopp C."/>
            <person name="Thompson A.W."/>
            <person name="Robinson-Rechavi M."/>
            <person name="Braasch I."/>
            <person name="Lecointre G."/>
            <person name="Bobe J."/>
            <person name="Postlethwait J.H."/>
            <person name="Berthelot C."/>
            <person name="Roest Crollius H."/>
            <person name="Guiguen Y."/>
        </authorList>
    </citation>
    <scope>NUCLEOTIDE SEQUENCE</scope>
    <source>
        <strain evidence="2">WJC10195</strain>
    </source>
</reference>
<dbReference type="Proteomes" id="UP001152622">
    <property type="component" value="Chromosome 1"/>
</dbReference>
<gene>
    <name evidence="2" type="ORF">SKAU_G00008210</name>
</gene>
<dbReference type="EMBL" id="JAINUF010000001">
    <property type="protein sequence ID" value="KAJ8380043.1"/>
    <property type="molecule type" value="Genomic_DNA"/>
</dbReference>
<dbReference type="InterPro" id="IPR035979">
    <property type="entry name" value="RBD_domain_sf"/>
</dbReference>
<protein>
    <submittedName>
        <fullName evidence="2">Uncharacterized protein</fullName>
    </submittedName>
</protein>